<dbReference type="Proteomes" id="UP000275408">
    <property type="component" value="Unassembled WGS sequence"/>
</dbReference>
<feature type="compositionally biased region" description="Basic and acidic residues" evidence="1">
    <location>
        <begin position="192"/>
        <end position="201"/>
    </location>
</feature>
<evidence type="ECO:0000256" key="1">
    <source>
        <dbReference type="SAM" id="MobiDB-lite"/>
    </source>
</evidence>
<keyword evidence="3" id="KW-1185">Reference proteome</keyword>
<sequence length="316" mass="36796">MSASKKQVRFTEAAEGRFSSLDETLHTQKLETPNGNKKKKKKKKTKLQGLKSEKKKLQRDLKETRHGILKDNERKASPDYTPYENRQRLARTTSDTLSKLKKLEGQITTKEKEKKAKIQGRLQTKLKKRSIRADKQHSRLIKMTTRLERMKLGEDELRAEIAREAKEQDEENLRPASEPRIRLPHISATSDDWMRQTEGKSEASLSDFGTEGEKDYSRPTSALSESALQLSSREKEIVANKLAHKYDMTRELRNTIHEHMISRSYSFSYFNIIPPYKRRKPKPQKTKQVFNRLVYEDKIGVMDFSKSYPKKVVLSA</sequence>
<dbReference type="EMBL" id="RCHS01002970">
    <property type="protein sequence ID" value="RMX44606.1"/>
    <property type="molecule type" value="Genomic_DNA"/>
</dbReference>
<feature type="region of interest" description="Disordered" evidence="1">
    <location>
        <begin position="1"/>
        <end position="135"/>
    </location>
</feature>
<dbReference type="OrthoDB" id="5969695at2759"/>
<name>A0A3M6TTC2_POCDA</name>
<protein>
    <submittedName>
        <fullName evidence="2">Uncharacterized protein</fullName>
    </submittedName>
</protein>
<feature type="compositionally biased region" description="Basic and acidic residues" evidence="1">
    <location>
        <begin position="101"/>
        <end position="116"/>
    </location>
</feature>
<reference evidence="2 3" key="1">
    <citation type="journal article" date="2018" name="Sci. Rep.">
        <title>Comparative analysis of the Pocillopora damicornis genome highlights role of immune system in coral evolution.</title>
        <authorList>
            <person name="Cunning R."/>
            <person name="Bay R.A."/>
            <person name="Gillette P."/>
            <person name="Baker A.C."/>
            <person name="Traylor-Knowles N."/>
        </authorList>
    </citation>
    <scope>NUCLEOTIDE SEQUENCE [LARGE SCALE GENOMIC DNA]</scope>
    <source>
        <strain evidence="2">RSMAS</strain>
        <tissue evidence="2">Whole animal</tissue>
    </source>
</reference>
<accession>A0A3M6TTC2</accession>
<feature type="region of interest" description="Disordered" evidence="1">
    <location>
        <begin position="192"/>
        <end position="221"/>
    </location>
</feature>
<feature type="compositionally biased region" description="Basic residues" evidence="1">
    <location>
        <begin position="36"/>
        <end position="46"/>
    </location>
</feature>
<organism evidence="2 3">
    <name type="scientific">Pocillopora damicornis</name>
    <name type="common">Cauliflower coral</name>
    <name type="synonym">Millepora damicornis</name>
    <dbReference type="NCBI Taxonomy" id="46731"/>
    <lineage>
        <taxon>Eukaryota</taxon>
        <taxon>Metazoa</taxon>
        <taxon>Cnidaria</taxon>
        <taxon>Anthozoa</taxon>
        <taxon>Hexacorallia</taxon>
        <taxon>Scleractinia</taxon>
        <taxon>Astrocoeniina</taxon>
        <taxon>Pocilloporidae</taxon>
        <taxon>Pocillopora</taxon>
    </lineage>
</organism>
<feature type="compositionally biased region" description="Basic and acidic residues" evidence="1">
    <location>
        <begin position="58"/>
        <end position="77"/>
    </location>
</feature>
<evidence type="ECO:0000313" key="2">
    <source>
        <dbReference type="EMBL" id="RMX44606.1"/>
    </source>
</evidence>
<gene>
    <name evidence="2" type="ORF">pdam_00002764</name>
</gene>
<evidence type="ECO:0000313" key="3">
    <source>
        <dbReference type="Proteomes" id="UP000275408"/>
    </source>
</evidence>
<dbReference type="AlphaFoldDB" id="A0A3M6TTC2"/>
<dbReference type="OMA" id="NTIHEHM"/>
<comment type="caution">
    <text evidence="2">The sequence shown here is derived from an EMBL/GenBank/DDBJ whole genome shotgun (WGS) entry which is preliminary data.</text>
</comment>
<proteinExistence type="predicted"/>